<evidence type="ECO:0000256" key="6">
    <source>
        <dbReference type="ARBA" id="ARBA00022763"/>
    </source>
</evidence>
<evidence type="ECO:0000256" key="9">
    <source>
        <dbReference type="ARBA" id="ARBA00023015"/>
    </source>
</evidence>
<keyword evidence="16" id="KW-1185">Reference proteome</keyword>
<dbReference type="AlphaFoldDB" id="A0A5C3DZU2"/>
<dbReference type="GO" id="GO:0006289">
    <property type="term" value="P:nucleotide-excision repair"/>
    <property type="evidence" value="ECO:0007669"/>
    <property type="project" value="UniProtKB-UniRule"/>
</dbReference>
<evidence type="ECO:0000256" key="14">
    <source>
        <dbReference type="RuleBase" id="RU368090"/>
    </source>
</evidence>
<dbReference type="PANTHER" id="PTHR12831:SF0">
    <property type="entry name" value="GENERAL TRANSCRIPTION FACTOR IIH SUBUNIT 3"/>
    <property type="match status" value="1"/>
</dbReference>
<comment type="function">
    <text evidence="1 14">Component of the general transcription and DNA repair factor IIH (TFIIH) core complex, which is involved in general and transcription-coupled nucleotide excision repair (NER) of damaged DNA and, when complexed to TFIIK, in RNA transcription by RNA polymerase II. In NER, TFIIH acts by opening DNA around the lesion to allow the excision of the damaged oligonucleotide and its replacement by a new DNA fragment. In transcription, TFIIH has an essential role in transcription initiation. When the pre-initiation complex (PIC) has been established, TFIIH is required for promoter opening and promoter escape. Phosphorylation of the C-terminal tail (CTD) of the largest subunit of RNA polymerase II by the kinase module TFIIK controls the initiation of transcription.</text>
</comment>
<dbReference type="InterPro" id="IPR036465">
    <property type="entry name" value="vWFA_dom_sf"/>
</dbReference>
<keyword evidence="8 14" id="KW-0862">Zinc</keyword>
<dbReference type="GO" id="GO:0005675">
    <property type="term" value="C:transcription factor TFIIH holo complex"/>
    <property type="evidence" value="ECO:0007669"/>
    <property type="project" value="UniProtKB-UniRule"/>
</dbReference>
<sequence length="421" mass="44498">MPAATTQAKSTTEIANAGFTHIQSSKSSAVRTSPDFLVLVLDINPLAWTRRSEALGKGKGKEVSSDVALEDALSAIMILLNAHMAMQHENGLAIYAAAGTGTAQLLYSTASFSAKAAGTGPAGSVASSSAHKPDANTYQHFKLVDDNLEQGIRDTCKSMFDRARQAQETVEANPDNEAAKHAALARSVNVGIVSALSQALCHLNRLGLSDATDAANAGNGIAATAQTRAGGGNTASSAGGGGAGSIGSFKSRILILSVTQDASTQYIPMMNCIFAAQKKGITIDVCKLFGSDTVFLQQASYLTSGTYFRLADNQDRNGPEKEGATDMRSSLVQTLLTTYLPSRSMRGAMNLPTLEEIDFRAACFCHRRIVDIGYICSVCLSLFCQPRPFCLTCRSEFPKDTLGRYEKELQFTSSTDAAAAT</sequence>
<evidence type="ECO:0000256" key="3">
    <source>
        <dbReference type="ARBA" id="ARBA00005273"/>
    </source>
</evidence>
<dbReference type="GO" id="GO:0008270">
    <property type="term" value="F:zinc ion binding"/>
    <property type="evidence" value="ECO:0007669"/>
    <property type="project" value="UniProtKB-KW"/>
</dbReference>
<name>A0A5C3DZU2_9BASI</name>
<dbReference type="Proteomes" id="UP000324022">
    <property type="component" value="Unassembled WGS sequence"/>
</dbReference>
<reference evidence="15 16" key="1">
    <citation type="submission" date="2018-03" db="EMBL/GenBank/DDBJ databases">
        <authorList>
            <person name="Guldener U."/>
        </authorList>
    </citation>
    <scope>NUCLEOTIDE SEQUENCE [LARGE SCALE GENOMIC DNA]</scope>
    <source>
        <strain evidence="15 16">NBRC100155</strain>
    </source>
</reference>
<keyword evidence="5 14" id="KW-0479">Metal-binding</keyword>
<evidence type="ECO:0000256" key="13">
    <source>
        <dbReference type="ARBA" id="ARBA00033341"/>
    </source>
</evidence>
<evidence type="ECO:0000256" key="11">
    <source>
        <dbReference type="ARBA" id="ARBA00023204"/>
    </source>
</evidence>
<keyword evidence="7 14" id="KW-0863">Zinc-finger</keyword>
<dbReference type="PANTHER" id="PTHR12831">
    <property type="entry name" value="TRANSCRIPTION INITIATION FACTOR IIH TFIIH , POLYPEPTIDE 3-RELATED"/>
    <property type="match status" value="1"/>
</dbReference>
<evidence type="ECO:0000313" key="15">
    <source>
        <dbReference type="EMBL" id="SPO22801.1"/>
    </source>
</evidence>
<evidence type="ECO:0000313" key="16">
    <source>
        <dbReference type="Proteomes" id="UP000324022"/>
    </source>
</evidence>
<keyword evidence="6 14" id="KW-0227">DNA damage</keyword>
<evidence type="ECO:0000256" key="8">
    <source>
        <dbReference type="ARBA" id="ARBA00022833"/>
    </source>
</evidence>
<dbReference type="EMBL" id="OOIN01000004">
    <property type="protein sequence ID" value="SPO22801.1"/>
    <property type="molecule type" value="Genomic_DNA"/>
</dbReference>
<evidence type="ECO:0000256" key="4">
    <source>
        <dbReference type="ARBA" id="ARBA00021280"/>
    </source>
</evidence>
<evidence type="ECO:0000256" key="10">
    <source>
        <dbReference type="ARBA" id="ARBA00023163"/>
    </source>
</evidence>
<dbReference type="GO" id="GO:0000439">
    <property type="term" value="C:transcription factor TFIIH core complex"/>
    <property type="evidence" value="ECO:0007669"/>
    <property type="project" value="UniProtKB-UniRule"/>
</dbReference>
<comment type="subcellular location">
    <subcellularLocation>
        <location evidence="2 14">Nucleus</location>
    </subcellularLocation>
</comment>
<comment type="similarity">
    <text evidence="3 14">Belongs to the TFB4 family.</text>
</comment>
<proteinExistence type="inferred from homology"/>
<gene>
    <name evidence="15" type="ORF">UTRI_01479</name>
</gene>
<keyword evidence="10 14" id="KW-0804">Transcription</keyword>
<dbReference type="InterPro" id="IPR004600">
    <property type="entry name" value="TFIIH_Tfb4/GTF2H3"/>
</dbReference>
<evidence type="ECO:0000256" key="1">
    <source>
        <dbReference type="ARBA" id="ARBA00002817"/>
    </source>
</evidence>
<accession>A0A5C3DZU2</accession>
<dbReference type="GO" id="GO:0006355">
    <property type="term" value="P:regulation of DNA-templated transcription"/>
    <property type="evidence" value="ECO:0007669"/>
    <property type="project" value="InterPro"/>
</dbReference>
<evidence type="ECO:0000256" key="5">
    <source>
        <dbReference type="ARBA" id="ARBA00022723"/>
    </source>
</evidence>
<dbReference type="Pfam" id="PF03850">
    <property type="entry name" value="Tfb4"/>
    <property type="match status" value="1"/>
</dbReference>
<evidence type="ECO:0000256" key="7">
    <source>
        <dbReference type="ARBA" id="ARBA00022771"/>
    </source>
</evidence>
<keyword evidence="12 14" id="KW-0539">Nucleus</keyword>
<dbReference type="OrthoDB" id="17307at2759"/>
<dbReference type="Gene3D" id="3.40.50.410">
    <property type="entry name" value="von Willebrand factor, type A domain"/>
    <property type="match status" value="1"/>
</dbReference>
<comment type="subunit">
    <text evidence="14">Component of the 7-subunit TFIIH core complex composed of XPB/SSL2, XPD/RAD3, SSL1, TFB1, TFB2, TFB4 and TFB5, which is active in NER. The core complex associates with the 3-subunit CTD-kinase module TFIIK composed of CCL1, KIN28 and TFB3 to form the 10-subunit holoenzyme (holo-TFIIH) active in transcription.</text>
</comment>
<organism evidence="15 16">
    <name type="scientific">Ustilago trichophora</name>
    <dbReference type="NCBI Taxonomy" id="86804"/>
    <lineage>
        <taxon>Eukaryota</taxon>
        <taxon>Fungi</taxon>
        <taxon>Dikarya</taxon>
        <taxon>Basidiomycota</taxon>
        <taxon>Ustilaginomycotina</taxon>
        <taxon>Ustilaginomycetes</taxon>
        <taxon>Ustilaginales</taxon>
        <taxon>Ustilaginaceae</taxon>
        <taxon>Ustilago</taxon>
    </lineage>
</organism>
<keyword evidence="9 14" id="KW-0805">Transcription regulation</keyword>
<keyword evidence="11 14" id="KW-0234">DNA repair</keyword>
<evidence type="ECO:0000256" key="2">
    <source>
        <dbReference type="ARBA" id="ARBA00004123"/>
    </source>
</evidence>
<evidence type="ECO:0000256" key="12">
    <source>
        <dbReference type="ARBA" id="ARBA00023242"/>
    </source>
</evidence>
<protein>
    <recommendedName>
        <fullName evidence="4 14">General transcription and DNA repair factor IIH subunit TFB4</fullName>
        <shortName evidence="14">TFIIH subunit TFB4</shortName>
    </recommendedName>
    <alternativeName>
        <fullName evidence="13 14">RNA polymerase II transcription factor B subunit 4</fullName>
    </alternativeName>
</protein>